<dbReference type="AlphaFoldDB" id="A0A8S9SGJ5"/>
<name>A0A8S9SGJ5_BRACR</name>
<gene>
    <name evidence="1" type="ORF">F2Q69_00035042</name>
</gene>
<organism evidence="1 2">
    <name type="scientific">Brassica cretica</name>
    <name type="common">Mustard</name>
    <dbReference type="NCBI Taxonomy" id="69181"/>
    <lineage>
        <taxon>Eukaryota</taxon>
        <taxon>Viridiplantae</taxon>
        <taxon>Streptophyta</taxon>
        <taxon>Embryophyta</taxon>
        <taxon>Tracheophyta</taxon>
        <taxon>Spermatophyta</taxon>
        <taxon>Magnoliopsida</taxon>
        <taxon>eudicotyledons</taxon>
        <taxon>Gunneridae</taxon>
        <taxon>Pentapetalae</taxon>
        <taxon>rosids</taxon>
        <taxon>malvids</taxon>
        <taxon>Brassicales</taxon>
        <taxon>Brassicaceae</taxon>
        <taxon>Brassiceae</taxon>
        <taxon>Brassica</taxon>
    </lineage>
</organism>
<sequence>MHKEEYDEDYEEERATEYRAILDEEDKLLHHSFWKRNAPSIDVTSWASIDTQPHQRYQKRASTDTAYYNQSTMKSTMHKKETTRLAVGQMNTTTKAL</sequence>
<dbReference type="Proteomes" id="UP000712600">
    <property type="component" value="Unassembled WGS sequence"/>
</dbReference>
<evidence type="ECO:0000313" key="1">
    <source>
        <dbReference type="EMBL" id="KAF3599195.1"/>
    </source>
</evidence>
<accession>A0A8S9SGJ5</accession>
<comment type="caution">
    <text evidence="1">The sequence shown here is derived from an EMBL/GenBank/DDBJ whole genome shotgun (WGS) entry which is preliminary data.</text>
</comment>
<reference evidence="1" key="1">
    <citation type="submission" date="2019-12" db="EMBL/GenBank/DDBJ databases">
        <title>Genome sequencing and annotation of Brassica cretica.</title>
        <authorList>
            <person name="Studholme D.J."/>
            <person name="Sarris P."/>
        </authorList>
    </citation>
    <scope>NUCLEOTIDE SEQUENCE</scope>
    <source>
        <strain evidence="1">PFS-109/04</strain>
        <tissue evidence="1">Leaf</tissue>
    </source>
</reference>
<proteinExistence type="predicted"/>
<protein>
    <submittedName>
        <fullName evidence="1">Uncharacterized protein</fullName>
    </submittedName>
</protein>
<evidence type="ECO:0000313" key="2">
    <source>
        <dbReference type="Proteomes" id="UP000712600"/>
    </source>
</evidence>
<dbReference type="EMBL" id="QGKX02000004">
    <property type="protein sequence ID" value="KAF3599195.1"/>
    <property type="molecule type" value="Genomic_DNA"/>
</dbReference>